<dbReference type="InterPro" id="IPR051262">
    <property type="entry name" value="SMP-30/CGR1_Lactonase"/>
</dbReference>
<sequence length="428" mass="46182">MPTRILYAFALSRDHRFRPHGHTGAPMPPARLSRRGLILGGAMGMAGAAMARVRMAAADAPASLLAHPPSVVTDPPRQWGPQAPPPYLPDPDIIAIDPSFSNLAYGNANIRLAWRGGDWLEGPAWSTQGRFLLLSDTIRAQQYRYLWETGTVSVFRDQSYNSNGNTFDAEGRLISCEHGMRRVVRWEHDGSCRVLADRYQGAPLNSPNDVVVHPDGGIWFTDPGYGDTIVEGHPDAPGGRANRMGRELWTKDGEIVARFAGHARQDDHVFRIDPRTGDVRAVLTQQQLASPNGLCFSPDGTILYVISSGAGPGQNGPGGDQRIHAYDLMDGTARNGRVFADMMLDGHQLGPDGMRADIFGNLWCGAGGPLGLCGVVVYNPAGHMIGRLRLPRGVSNLTFGGPKRDTLFMCAADALFTLVVNTQGAGLS</sequence>
<evidence type="ECO:0000259" key="2">
    <source>
        <dbReference type="Pfam" id="PF08450"/>
    </source>
</evidence>
<evidence type="ECO:0000313" key="4">
    <source>
        <dbReference type="Proteomes" id="UP000006468"/>
    </source>
</evidence>
<dbReference type="HOGENOM" id="CLU_036110_0_0_5"/>
<evidence type="ECO:0000256" key="1">
    <source>
        <dbReference type="ARBA" id="ARBA00022801"/>
    </source>
</evidence>
<dbReference type="PROSITE" id="PS51318">
    <property type="entry name" value="TAT"/>
    <property type="match status" value="1"/>
</dbReference>
<dbReference type="InterPro" id="IPR013658">
    <property type="entry name" value="SGL"/>
</dbReference>
<proteinExistence type="predicted"/>
<name>D5QHZ5_NOVHA</name>
<comment type="caution">
    <text evidence="3">The sequence shown here is derived from an EMBL/GenBank/DDBJ whole genome shotgun (WGS) entry which is preliminary data.</text>
</comment>
<protein>
    <submittedName>
        <fullName evidence="3">Gluconolactonase</fullName>
    </submittedName>
</protein>
<dbReference type="EMBL" id="ADTV01000054">
    <property type="protein sequence ID" value="EFG83315.1"/>
    <property type="molecule type" value="Genomic_DNA"/>
</dbReference>
<evidence type="ECO:0000313" key="3">
    <source>
        <dbReference type="EMBL" id="EFG83315.1"/>
    </source>
</evidence>
<keyword evidence="1" id="KW-0378">Hydrolase</keyword>
<reference evidence="3 4" key="1">
    <citation type="journal article" date="2010" name="J. Bacteriol.">
        <title>Genome sequence of a cellulose-producing bacterium, Gluconacetobacter hansenii ATCC 23769.</title>
        <authorList>
            <person name="Iyer P.R."/>
            <person name="Geib S.M."/>
            <person name="Catchmark J."/>
            <person name="Kao T.H."/>
            <person name="Tien M."/>
        </authorList>
    </citation>
    <scope>NUCLEOTIDE SEQUENCE [LARGE SCALE GENOMIC DNA]</scope>
    <source>
        <strain evidence="3 4">ATCC 23769</strain>
    </source>
</reference>
<dbReference type="InterPro" id="IPR011042">
    <property type="entry name" value="6-blade_b-propeller_TolB-like"/>
</dbReference>
<dbReference type="AlphaFoldDB" id="D5QHZ5"/>
<organism evidence="3 4">
    <name type="scientific">Novacetimonas hansenii ATCC 23769</name>
    <dbReference type="NCBI Taxonomy" id="714995"/>
    <lineage>
        <taxon>Bacteria</taxon>
        <taxon>Pseudomonadati</taxon>
        <taxon>Pseudomonadota</taxon>
        <taxon>Alphaproteobacteria</taxon>
        <taxon>Acetobacterales</taxon>
        <taxon>Acetobacteraceae</taxon>
        <taxon>Novacetimonas</taxon>
    </lineage>
</organism>
<gene>
    <name evidence="3" type="ORF">GXY_13868</name>
</gene>
<dbReference type="InterPro" id="IPR006311">
    <property type="entry name" value="TAT_signal"/>
</dbReference>
<dbReference type="SUPFAM" id="SSF63829">
    <property type="entry name" value="Calcium-dependent phosphotriesterase"/>
    <property type="match status" value="1"/>
</dbReference>
<accession>D5QHZ5</accession>
<dbReference type="GO" id="GO:0016787">
    <property type="term" value="F:hydrolase activity"/>
    <property type="evidence" value="ECO:0007669"/>
    <property type="project" value="UniProtKB-KW"/>
</dbReference>
<dbReference type="Gene3D" id="2.120.10.30">
    <property type="entry name" value="TolB, C-terminal domain"/>
    <property type="match status" value="1"/>
</dbReference>
<feature type="domain" description="SMP-30/Gluconolactonase/LRE-like region" evidence="2">
    <location>
        <begin position="121"/>
        <end position="412"/>
    </location>
</feature>
<dbReference type="PANTHER" id="PTHR47572">
    <property type="entry name" value="LIPOPROTEIN-RELATED"/>
    <property type="match status" value="1"/>
</dbReference>
<dbReference type="Pfam" id="PF08450">
    <property type="entry name" value="SGL"/>
    <property type="match status" value="1"/>
</dbReference>
<dbReference type="Proteomes" id="UP000006468">
    <property type="component" value="Chromosome"/>
</dbReference>
<dbReference type="PANTHER" id="PTHR47572:SF4">
    <property type="entry name" value="LACTONASE DRP35"/>
    <property type="match status" value="1"/>
</dbReference>